<reference evidence="4" key="1">
    <citation type="submission" date="2025-08" db="UniProtKB">
        <authorList>
            <consortium name="RefSeq"/>
        </authorList>
    </citation>
    <scope>IDENTIFICATION</scope>
    <source>
        <tissue evidence="4">Gonads</tissue>
    </source>
</reference>
<protein>
    <submittedName>
        <fullName evidence="4">Uncharacterized protein LOC106151588</fullName>
    </submittedName>
</protein>
<dbReference type="Gene3D" id="3.10.310.50">
    <property type="match status" value="1"/>
</dbReference>
<dbReference type="GO" id="GO:0005892">
    <property type="term" value="C:acetylcholine-gated channel complex"/>
    <property type="evidence" value="ECO:0007669"/>
    <property type="project" value="InterPro"/>
</dbReference>
<keyword evidence="1" id="KW-0472">Membrane</keyword>
<keyword evidence="3" id="KW-1185">Reference proteome</keyword>
<dbReference type="AlphaFoldDB" id="A0A1S3H2Z0"/>
<dbReference type="OrthoDB" id="8062037at2759"/>
<dbReference type="InParanoid" id="A0A1S3H2Z0"/>
<feature type="chain" id="PRO_5010335434" evidence="2">
    <location>
        <begin position="26"/>
        <end position="314"/>
    </location>
</feature>
<organism evidence="3 4">
    <name type="scientific">Lingula anatina</name>
    <name type="common">Brachiopod</name>
    <name type="synonym">Lingula unguis</name>
    <dbReference type="NCBI Taxonomy" id="7574"/>
    <lineage>
        <taxon>Eukaryota</taxon>
        <taxon>Metazoa</taxon>
        <taxon>Spiralia</taxon>
        <taxon>Lophotrochozoa</taxon>
        <taxon>Brachiopoda</taxon>
        <taxon>Linguliformea</taxon>
        <taxon>Lingulata</taxon>
        <taxon>Lingulida</taxon>
        <taxon>Linguloidea</taxon>
        <taxon>Lingulidae</taxon>
        <taxon>Lingula</taxon>
    </lineage>
</organism>
<dbReference type="Pfam" id="PF17175">
    <property type="entry name" value="MOLO1"/>
    <property type="match status" value="1"/>
</dbReference>
<evidence type="ECO:0000313" key="4">
    <source>
        <dbReference type="RefSeq" id="XP_013380378.1"/>
    </source>
</evidence>
<accession>A0A1S3H2Z0</accession>
<feature type="transmembrane region" description="Helical" evidence="1">
    <location>
        <begin position="281"/>
        <end position="313"/>
    </location>
</feature>
<gene>
    <name evidence="4" type="primary">LOC106151588</name>
</gene>
<evidence type="ECO:0000256" key="2">
    <source>
        <dbReference type="SAM" id="SignalP"/>
    </source>
</evidence>
<keyword evidence="1" id="KW-1133">Transmembrane helix</keyword>
<dbReference type="PANTHER" id="PTHR33748:SF5">
    <property type="entry name" value="GROUND-LIKE DOMAIN-CONTAINING PROTEIN"/>
    <property type="match status" value="1"/>
</dbReference>
<keyword evidence="2" id="KW-0732">Signal</keyword>
<evidence type="ECO:0000256" key="1">
    <source>
        <dbReference type="SAM" id="Phobius"/>
    </source>
</evidence>
<evidence type="ECO:0000313" key="3">
    <source>
        <dbReference type="Proteomes" id="UP000085678"/>
    </source>
</evidence>
<sequence>MERSKFRYMYTSWLVFLTLVLTVSTSHLPKPRYHKQLYELTDIANPRTNFAECGRISPSWVCDPAGILEESEAFRIDNEITKTIEDTKCPCSQQCPLDSNGYIISVVLLPKIKVSPGYNVSTELKRWGQELSTRLWKFGTCGNDLIILISLGDAAQVTVYANSSVLTKVSEASCQRDFLANCRLYLHAGRYGEAIRQTVAGIRNIFLGKPCQFPPVSEYFEKVSNDHEVQDGIESIRHTQRDRGKTIGLRLRRDYDNNRYIHYQEEEDQAAMGVTINGTHYAWWIVLLIVLGIIAVIIGLAIALCCCCCGALCC</sequence>
<dbReference type="PANTHER" id="PTHR33748">
    <property type="entry name" value="PROTEIN CBG04600"/>
    <property type="match status" value="1"/>
</dbReference>
<name>A0A1S3H2Z0_LINAN</name>
<keyword evidence="1" id="KW-0812">Transmembrane</keyword>
<proteinExistence type="predicted"/>
<dbReference type="GeneID" id="106151588"/>
<feature type="signal peptide" evidence="2">
    <location>
        <begin position="1"/>
        <end position="25"/>
    </location>
</feature>
<dbReference type="Proteomes" id="UP000085678">
    <property type="component" value="Unplaced"/>
</dbReference>
<dbReference type="KEGG" id="lak:106151588"/>
<dbReference type="InterPro" id="IPR033438">
    <property type="entry name" value="MOLO1"/>
</dbReference>
<dbReference type="RefSeq" id="XP_013380378.1">
    <property type="nucleotide sequence ID" value="XM_013524924.1"/>
</dbReference>